<dbReference type="Gene3D" id="1.10.3720.10">
    <property type="entry name" value="MetI-like"/>
    <property type="match status" value="1"/>
</dbReference>
<comment type="caution">
    <text evidence="9">The sequence shown here is derived from an EMBL/GenBank/DDBJ whole genome shotgun (WGS) entry which is preliminary data.</text>
</comment>
<evidence type="ECO:0000313" key="9">
    <source>
        <dbReference type="EMBL" id="EGV00212.1"/>
    </source>
</evidence>
<protein>
    <submittedName>
        <fullName evidence="9">Oligopeptide abc transporter permease protein</fullName>
    </submittedName>
</protein>
<dbReference type="Proteomes" id="UP000004978">
    <property type="component" value="Unassembled WGS sequence"/>
</dbReference>
<feature type="transmembrane region" description="Helical" evidence="7">
    <location>
        <begin position="82"/>
        <end position="102"/>
    </location>
</feature>
<dbReference type="PROSITE" id="PS50928">
    <property type="entry name" value="ABC_TM1"/>
    <property type="match status" value="1"/>
</dbReference>
<keyword evidence="10" id="KW-1185">Reference proteome</keyword>
<evidence type="ECO:0000313" key="10">
    <source>
        <dbReference type="Proteomes" id="UP000004978"/>
    </source>
</evidence>
<keyword evidence="3" id="KW-1003">Cell membrane</keyword>
<dbReference type="STRING" id="1037410.MCSF7_02101"/>
<feature type="transmembrane region" description="Helical" evidence="7">
    <location>
        <begin position="12"/>
        <end position="33"/>
    </location>
</feature>
<keyword evidence="2 7" id="KW-0813">Transport</keyword>
<comment type="subcellular location">
    <subcellularLocation>
        <location evidence="1 7">Cell membrane</location>
        <topology evidence="1 7">Multi-pass membrane protein</topology>
    </subcellularLocation>
</comment>
<keyword evidence="5 7" id="KW-1133">Transmembrane helix</keyword>
<dbReference type="PANTHER" id="PTHR30465:SF0">
    <property type="entry name" value="OLIGOPEPTIDE TRANSPORT SYSTEM PERMEASE PROTEIN APPB"/>
    <property type="match status" value="1"/>
</dbReference>
<keyword evidence="4 7" id="KW-0812">Transmembrane</keyword>
<evidence type="ECO:0000259" key="8">
    <source>
        <dbReference type="PROSITE" id="PS50928"/>
    </source>
</evidence>
<dbReference type="SUPFAM" id="SSF161098">
    <property type="entry name" value="MetI-like"/>
    <property type="match status" value="1"/>
</dbReference>
<organism evidence="9 10">
    <name type="scientific">Mycoplasmopsis columbina SF7</name>
    <dbReference type="NCBI Taxonomy" id="1037410"/>
    <lineage>
        <taxon>Bacteria</taxon>
        <taxon>Bacillati</taxon>
        <taxon>Mycoplasmatota</taxon>
        <taxon>Mycoplasmoidales</taxon>
        <taxon>Metamycoplasmataceae</taxon>
        <taxon>Mycoplasmopsis</taxon>
    </lineage>
</organism>
<dbReference type="GO" id="GO:0055085">
    <property type="term" value="P:transmembrane transport"/>
    <property type="evidence" value="ECO:0007669"/>
    <property type="project" value="InterPro"/>
</dbReference>
<sequence>MTFARYLFKKIIFSFLAFIIAFFLSYVFFFIVFNNNQKSIVEGFFEFTKDIFYGFGKIHNSTIATGFDNSLKLFWQYYQYSFFYIIITLVFSYLIGFFIGLIMGYKNGKLSDNILSLIVFGAVSIPVFILAPLLILVAQNNDLPILFIKASEYGISWMILSMIIPILLLSILPISFIATTTKNTIIKSLLEQYVLQMKAIGLSDYQIFKKAILKNIIADFFAIFIPLLLITISFSFIIERIFQIPGQSLLIINMIEIKEINVLLTFIFWKLFIFLTLDWLNNAIYDTLNNLISTSITQSFWTKKVEYYFKKLIGRKIYE</sequence>
<dbReference type="InterPro" id="IPR035906">
    <property type="entry name" value="MetI-like_sf"/>
</dbReference>
<gene>
    <name evidence="9" type="ORF">MCSF7_02101</name>
</gene>
<dbReference type="AlphaFoldDB" id="F9UKK7"/>
<reference evidence="9 10" key="1">
    <citation type="journal article" date="2013" name="Genome Announc.">
        <title>Genome Sequence of Mycoplasma columbinum Strain SF7.</title>
        <authorList>
            <person name="Guo Z."/>
            <person name="Xu X."/>
            <person name="Zheng Q."/>
            <person name="Li T."/>
            <person name="Kuang S."/>
            <person name="Zhang Z."/>
            <person name="Chen Y."/>
            <person name="Lu X."/>
            <person name="Zhou R."/>
            <person name="Bi D."/>
            <person name="Jin H."/>
        </authorList>
    </citation>
    <scope>NUCLEOTIDE SEQUENCE [LARGE SCALE GENOMIC DNA]</scope>
    <source>
        <strain evidence="9 10">SF7</strain>
    </source>
</reference>
<dbReference type="InterPro" id="IPR000515">
    <property type="entry name" value="MetI-like"/>
</dbReference>
<feature type="domain" description="ABC transmembrane type-1" evidence="8">
    <location>
        <begin position="78"/>
        <end position="281"/>
    </location>
</feature>
<dbReference type="Pfam" id="PF00528">
    <property type="entry name" value="BPD_transp_1"/>
    <property type="match status" value="1"/>
</dbReference>
<dbReference type="GO" id="GO:0005886">
    <property type="term" value="C:plasma membrane"/>
    <property type="evidence" value="ECO:0007669"/>
    <property type="project" value="UniProtKB-SubCell"/>
</dbReference>
<evidence type="ECO:0000256" key="6">
    <source>
        <dbReference type="ARBA" id="ARBA00023136"/>
    </source>
</evidence>
<feature type="transmembrane region" description="Helical" evidence="7">
    <location>
        <begin position="114"/>
        <end position="135"/>
    </location>
</feature>
<feature type="transmembrane region" description="Helical" evidence="7">
    <location>
        <begin position="155"/>
        <end position="178"/>
    </location>
</feature>
<evidence type="ECO:0000256" key="1">
    <source>
        <dbReference type="ARBA" id="ARBA00004651"/>
    </source>
</evidence>
<evidence type="ECO:0000256" key="3">
    <source>
        <dbReference type="ARBA" id="ARBA00022475"/>
    </source>
</evidence>
<dbReference type="CDD" id="cd06261">
    <property type="entry name" value="TM_PBP2"/>
    <property type="match status" value="1"/>
</dbReference>
<comment type="similarity">
    <text evidence="7">Belongs to the binding-protein-dependent transport system permease family.</text>
</comment>
<dbReference type="PANTHER" id="PTHR30465">
    <property type="entry name" value="INNER MEMBRANE ABC TRANSPORTER"/>
    <property type="match status" value="1"/>
</dbReference>
<proteinExistence type="inferred from homology"/>
<evidence type="ECO:0000256" key="5">
    <source>
        <dbReference type="ARBA" id="ARBA00022989"/>
    </source>
</evidence>
<feature type="transmembrane region" description="Helical" evidence="7">
    <location>
        <begin position="262"/>
        <end position="280"/>
    </location>
</feature>
<keyword evidence="6 7" id="KW-0472">Membrane</keyword>
<evidence type="ECO:0000256" key="7">
    <source>
        <dbReference type="RuleBase" id="RU363032"/>
    </source>
</evidence>
<name>F9UKK7_9BACT</name>
<dbReference type="EMBL" id="AFXA01000011">
    <property type="protein sequence ID" value="EGV00212.1"/>
    <property type="molecule type" value="Genomic_DNA"/>
</dbReference>
<dbReference type="eggNOG" id="COG0601">
    <property type="taxonomic scope" value="Bacteria"/>
</dbReference>
<evidence type="ECO:0000256" key="2">
    <source>
        <dbReference type="ARBA" id="ARBA00022448"/>
    </source>
</evidence>
<feature type="transmembrane region" description="Helical" evidence="7">
    <location>
        <begin position="216"/>
        <end position="242"/>
    </location>
</feature>
<accession>F9UKK7</accession>
<evidence type="ECO:0000256" key="4">
    <source>
        <dbReference type="ARBA" id="ARBA00022692"/>
    </source>
</evidence>
<dbReference type="RefSeq" id="WP_006608825.1">
    <property type="nucleotide sequence ID" value="NZ_AFXA01000011.1"/>
</dbReference>